<evidence type="ECO:0000256" key="1">
    <source>
        <dbReference type="ARBA" id="ARBA00010748"/>
    </source>
</evidence>
<organism evidence="5">
    <name type="scientific">hydrothermal vent metagenome</name>
    <dbReference type="NCBI Taxonomy" id="652676"/>
    <lineage>
        <taxon>unclassified sequences</taxon>
        <taxon>metagenomes</taxon>
        <taxon>ecological metagenomes</taxon>
    </lineage>
</organism>
<dbReference type="GO" id="GO:0016151">
    <property type="term" value="F:nickel cation binding"/>
    <property type="evidence" value="ECO:0007669"/>
    <property type="project" value="InterPro"/>
</dbReference>
<dbReference type="Gene3D" id="3.30.2320.80">
    <property type="match status" value="1"/>
</dbReference>
<evidence type="ECO:0008006" key="6">
    <source>
        <dbReference type="Google" id="ProtNLM"/>
    </source>
</evidence>
<dbReference type="HAMAP" id="MF_00213">
    <property type="entry name" value="HypA_HybF"/>
    <property type="match status" value="1"/>
</dbReference>
<name>A0A3B1CLJ3_9ZZZZ</name>
<dbReference type="InterPro" id="IPR020538">
    <property type="entry name" value="Hydgase_Ni_incorp_HypA/HybF_CS"/>
</dbReference>
<dbReference type="NCBIfam" id="TIGR00100">
    <property type="entry name" value="hypA"/>
    <property type="match status" value="1"/>
</dbReference>
<dbReference type="AlphaFoldDB" id="A0A3B1CLJ3"/>
<dbReference type="PANTHER" id="PTHR34535">
    <property type="entry name" value="HYDROGENASE MATURATION FACTOR HYPA"/>
    <property type="match status" value="1"/>
</dbReference>
<evidence type="ECO:0000256" key="2">
    <source>
        <dbReference type="ARBA" id="ARBA00022596"/>
    </source>
</evidence>
<accession>A0A3B1CLJ3</accession>
<evidence type="ECO:0000256" key="3">
    <source>
        <dbReference type="ARBA" id="ARBA00022723"/>
    </source>
</evidence>
<dbReference type="Pfam" id="PF01155">
    <property type="entry name" value="HypA"/>
    <property type="match status" value="1"/>
</dbReference>
<keyword evidence="2" id="KW-0533">Nickel</keyword>
<dbReference type="GO" id="GO:0051604">
    <property type="term" value="P:protein maturation"/>
    <property type="evidence" value="ECO:0007669"/>
    <property type="project" value="InterPro"/>
</dbReference>
<gene>
    <name evidence="5" type="ORF">MNBD_NITROSPINAE04-1495</name>
</gene>
<evidence type="ECO:0000256" key="4">
    <source>
        <dbReference type="ARBA" id="ARBA00022833"/>
    </source>
</evidence>
<dbReference type="GO" id="GO:0008270">
    <property type="term" value="F:zinc ion binding"/>
    <property type="evidence" value="ECO:0007669"/>
    <property type="project" value="TreeGrafter"/>
</dbReference>
<protein>
    <recommendedName>
        <fullName evidence="6">Hydrogenase maturation factor HypA</fullName>
    </recommendedName>
</protein>
<evidence type="ECO:0000313" key="5">
    <source>
        <dbReference type="EMBL" id="VAX25583.1"/>
    </source>
</evidence>
<dbReference type="PROSITE" id="PS01249">
    <property type="entry name" value="HYPA"/>
    <property type="match status" value="1"/>
</dbReference>
<comment type="similarity">
    <text evidence="1">Belongs to the HypA/HybF family.</text>
</comment>
<proteinExistence type="inferred from homology"/>
<keyword evidence="3" id="KW-0479">Metal-binding</keyword>
<dbReference type="EMBL" id="UOGA01000305">
    <property type="protein sequence ID" value="VAX25583.1"/>
    <property type="molecule type" value="Genomic_DNA"/>
</dbReference>
<reference evidence="5" key="1">
    <citation type="submission" date="2018-06" db="EMBL/GenBank/DDBJ databases">
        <authorList>
            <person name="Zhirakovskaya E."/>
        </authorList>
    </citation>
    <scope>NUCLEOTIDE SEQUENCE</scope>
</reference>
<dbReference type="PIRSF" id="PIRSF004761">
    <property type="entry name" value="Hydrgn_mat_HypA"/>
    <property type="match status" value="1"/>
</dbReference>
<sequence length="112" mass="12110">MHELSIAESLMSLIAENARKSGARSVTRVSIVVGNLSGIVADSLKFCFDEVKKSTVAKDAELVVDEVSATAYCAKCETRFPVGQYVFNCPDCGEVIIPSGGKELYLKDMEVE</sequence>
<dbReference type="InterPro" id="IPR000688">
    <property type="entry name" value="HypA/HybF"/>
</dbReference>
<dbReference type="PANTHER" id="PTHR34535:SF3">
    <property type="entry name" value="HYDROGENASE MATURATION FACTOR HYPA"/>
    <property type="match status" value="1"/>
</dbReference>
<keyword evidence="4" id="KW-0862">Zinc</keyword>